<dbReference type="Pfam" id="PF21639">
    <property type="entry name" value="ORC5_lid"/>
    <property type="match status" value="1"/>
</dbReference>
<dbReference type="eggNOG" id="KOG2543">
    <property type="taxonomic scope" value="Eukaryota"/>
</dbReference>
<dbReference type="Proteomes" id="UP000005666">
    <property type="component" value="Chromosome 2"/>
</dbReference>
<dbReference type="OrthoDB" id="365981at2759"/>
<dbReference type="GO" id="GO:0005524">
    <property type="term" value="F:ATP binding"/>
    <property type="evidence" value="ECO:0007669"/>
    <property type="project" value="EnsemblFungi"/>
</dbReference>
<comment type="subcellular location">
    <subcellularLocation>
        <location evidence="1">Nucleus</location>
    </subcellularLocation>
</comment>
<name>G8BQ25_TETPH</name>
<dbReference type="GO" id="GO:0006267">
    <property type="term" value="P:pre-replicative complex assembly involved in nuclear cell cycle DNA replication"/>
    <property type="evidence" value="ECO:0007669"/>
    <property type="project" value="EnsemblFungi"/>
</dbReference>
<dbReference type="PANTHER" id="PTHR12705:SF0">
    <property type="entry name" value="ORIGIN RECOGNITION COMPLEX SUBUNIT 5"/>
    <property type="match status" value="1"/>
</dbReference>
<dbReference type="PANTHER" id="PTHR12705">
    <property type="entry name" value="ORIGIN RECOGNITION COMPLEX SUBUNIT 5"/>
    <property type="match status" value="1"/>
</dbReference>
<keyword evidence="3" id="KW-0235">DNA replication</keyword>
<evidence type="ECO:0000259" key="9">
    <source>
        <dbReference type="Pfam" id="PF21639"/>
    </source>
</evidence>
<dbReference type="Pfam" id="PF13191">
    <property type="entry name" value="AAA_16"/>
    <property type="match status" value="1"/>
</dbReference>
<evidence type="ECO:0000259" key="8">
    <source>
        <dbReference type="Pfam" id="PF14630"/>
    </source>
</evidence>
<evidence type="ECO:0000256" key="2">
    <source>
        <dbReference type="ARBA" id="ARBA00006269"/>
    </source>
</evidence>
<dbReference type="InterPro" id="IPR048866">
    <property type="entry name" value="ORC5_lid"/>
</dbReference>
<protein>
    <submittedName>
        <fullName evidence="10">Uncharacterized protein</fullName>
    </submittedName>
</protein>
<evidence type="ECO:0000256" key="6">
    <source>
        <dbReference type="ARBA" id="ARBA00023242"/>
    </source>
</evidence>
<keyword evidence="5" id="KW-0067">ATP-binding</keyword>
<comment type="similarity">
    <text evidence="2">Belongs to the ORC5 family.</text>
</comment>
<feature type="domain" description="Orc1-like AAA ATPase" evidence="7">
    <location>
        <begin position="11"/>
        <end position="158"/>
    </location>
</feature>
<evidence type="ECO:0000259" key="7">
    <source>
        <dbReference type="Pfam" id="PF13191"/>
    </source>
</evidence>
<dbReference type="InterPro" id="IPR047088">
    <property type="entry name" value="ORC5_C"/>
</dbReference>
<dbReference type="InterPro" id="IPR041664">
    <property type="entry name" value="AAA_16"/>
</dbReference>
<evidence type="ECO:0000256" key="3">
    <source>
        <dbReference type="ARBA" id="ARBA00022705"/>
    </source>
</evidence>
<dbReference type="GO" id="GO:0031261">
    <property type="term" value="C:DNA replication preinitiation complex"/>
    <property type="evidence" value="ECO:0007669"/>
    <property type="project" value="EnsemblFungi"/>
</dbReference>
<dbReference type="GO" id="GO:0003688">
    <property type="term" value="F:DNA replication origin binding"/>
    <property type="evidence" value="ECO:0007669"/>
    <property type="project" value="EnsemblFungi"/>
</dbReference>
<gene>
    <name evidence="10" type="primary">TPHA0B04370</name>
    <name evidence="10" type="ordered locus">TPHA_0B04370</name>
</gene>
<sequence>MSETEEWSSGVFHRDYQISALSSFIQNDPDLTPPNLIIQGASSTGKTFVLEKFFNRFEYINGWLRPIELVSWKPLLQAVARTIQQKLRILLPKADIEEFDYLEVEGPHQLQKFLEKIFMEYSKHTDKVNNIFLIIDGLDSLQDLDASIFLKMLALHELLPPQSKFYLKIIYTVKESSFLERYATNLIPTIIFSRYTLKQVSDILEKIKIKELVNSDCYLNVLKGNAITNISESQSNNLALNFIRLIIQAFQPYTGNDISVLSEMMDSKWEEYVSYITKENIFSPINLYRSSIKIFLHTNESLTDELEEEKKDEFTSTIATSYELSTISKYLLISAYFGSYLHFRYDGSNFSRKSHLRTGRNAYGRRKKMDVNPRYLNPSLFTLERLLAIFQSIYPTENNSIENGTLETLRWRRPTSANIEVFQNLAELHTLKLISTTSNKNIDFLAHKLKWKVNVTWETIKDISDSVGFEIGEYFSNIHD</sequence>
<dbReference type="InterPro" id="IPR020796">
    <property type="entry name" value="ORC5"/>
</dbReference>
<evidence type="ECO:0000313" key="10">
    <source>
        <dbReference type="EMBL" id="CCE62106.1"/>
    </source>
</evidence>
<dbReference type="RefSeq" id="XP_003684540.1">
    <property type="nucleotide sequence ID" value="XM_003684492.1"/>
</dbReference>
<dbReference type="AlphaFoldDB" id="G8BQ25"/>
<dbReference type="SUPFAM" id="SSF52540">
    <property type="entry name" value="P-loop containing nucleoside triphosphate hydrolases"/>
    <property type="match status" value="1"/>
</dbReference>
<keyword evidence="4" id="KW-0547">Nucleotide-binding</keyword>
<evidence type="ECO:0000313" key="11">
    <source>
        <dbReference type="Proteomes" id="UP000005666"/>
    </source>
</evidence>
<dbReference type="InterPro" id="IPR027417">
    <property type="entry name" value="P-loop_NTPase"/>
</dbReference>
<evidence type="ECO:0000256" key="4">
    <source>
        <dbReference type="ARBA" id="ARBA00022741"/>
    </source>
</evidence>
<dbReference type="Pfam" id="PF14630">
    <property type="entry name" value="ORC5_C"/>
    <property type="match status" value="1"/>
</dbReference>
<dbReference type="EMBL" id="HE612857">
    <property type="protein sequence ID" value="CCE62106.1"/>
    <property type="molecule type" value="Genomic_DNA"/>
</dbReference>
<dbReference type="STRING" id="1071381.G8BQ25"/>
<dbReference type="HOGENOM" id="CLU_028223_2_1_1"/>
<reference evidence="10 11" key="1">
    <citation type="journal article" date="2011" name="Proc. Natl. Acad. Sci. U.S.A.">
        <title>Evolutionary erosion of yeast sex chromosomes by mating-type switching accidents.</title>
        <authorList>
            <person name="Gordon J.L."/>
            <person name="Armisen D."/>
            <person name="Proux-Wera E."/>
            <person name="Oheigeartaigh S.S."/>
            <person name="Byrne K.P."/>
            <person name="Wolfe K.H."/>
        </authorList>
    </citation>
    <scope>NUCLEOTIDE SEQUENCE [LARGE SCALE GENOMIC DNA]</scope>
    <source>
        <strain evidence="11">ATCC 24235 / CBS 4417 / NBRC 1672 / NRRL Y-8282 / UCD 70-5</strain>
    </source>
</reference>
<evidence type="ECO:0000256" key="1">
    <source>
        <dbReference type="ARBA" id="ARBA00004123"/>
    </source>
</evidence>
<feature type="domain" description="Origin recognition complex subunit 5 C-terminal" evidence="8">
    <location>
        <begin position="324"/>
        <end position="475"/>
    </location>
</feature>
<evidence type="ECO:0000256" key="5">
    <source>
        <dbReference type="ARBA" id="ARBA00022840"/>
    </source>
</evidence>
<dbReference type="OMA" id="AYICSYL"/>
<dbReference type="GO" id="GO:0005664">
    <property type="term" value="C:nuclear origin of replication recognition complex"/>
    <property type="evidence" value="ECO:0007669"/>
    <property type="project" value="EnsemblFungi"/>
</dbReference>
<feature type="domain" description="ORC5 lid" evidence="9">
    <location>
        <begin position="241"/>
        <end position="295"/>
    </location>
</feature>
<dbReference type="GeneID" id="11534793"/>
<keyword evidence="6" id="KW-0539">Nucleus</keyword>
<dbReference type="Gene3D" id="3.40.50.300">
    <property type="entry name" value="P-loop containing nucleotide triphosphate hydrolases"/>
    <property type="match status" value="1"/>
</dbReference>
<dbReference type="GO" id="GO:0006270">
    <property type="term" value="P:DNA replication initiation"/>
    <property type="evidence" value="ECO:0007669"/>
    <property type="project" value="EnsemblFungi"/>
</dbReference>
<proteinExistence type="inferred from homology"/>
<dbReference type="KEGG" id="tpf:TPHA_0B04370"/>
<accession>G8BQ25</accession>
<keyword evidence="11" id="KW-1185">Reference proteome</keyword>
<dbReference type="GO" id="GO:0005656">
    <property type="term" value="C:nuclear pre-replicative complex"/>
    <property type="evidence" value="ECO:0007669"/>
    <property type="project" value="EnsemblFungi"/>
</dbReference>
<dbReference type="Gene3D" id="1.10.8.60">
    <property type="match status" value="1"/>
</dbReference>
<dbReference type="GO" id="GO:0030466">
    <property type="term" value="P:silent mating-type cassette heterochromatin formation"/>
    <property type="evidence" value="ECO:0007669"/>
    <property type="project" value="EnsemblFungi"/>
</dbReference>
<organism evidence="10 11">
    <name type="scientific">Tetrapisispora phaffii (strain ATCC 24235 / CBS 4417 / NBRC 1672 / NRRL Y-8282 / UCD 70-5)</name>
    <name type="common">Yeast</name>
    <name type="synonym">Fabospora phaffii</name>
    <dbReference type="NCBI Taxonomy" id="1071381"/>
    <lineage>
        <taxon>Eukaryota</taxon>
        <taxon>Fungi</taxon>
        <taxon>Dikarya</taxon>
        <taxon>Ascomycota</taxon>
        <taxon>Saccharomycotina</taxon>
        <taxon>Saccharomycetes</taxon>
        <taxon>Saccharomycetales</taxon>
        <taxon>Saccharomycetaceae</taxon>
        <taxon>Tetrapisispora</taxon>
    </lineage>
</organism>